<protein>
    <recommendedName>
        <fullName evidence="5">Integral membrane protein</fullName>
    </recommendedName>
</protein>
<feature type="transmembrane region" description="Helical" evidence="2">
    <location>
        <begin position="97"/>
        <end position="116"/>
    </location>
</feature>
<organism evidence="3 4">
    <name type="scientific">Trematosphaeria pertusa</name>
    <dbReference type="NCBI Taxonomy" id="390896"/>
    <lineage>
        <taxon>Eukaryota</taxon>
        <taxon>Fungi</taxon>
        <taxon>Dikarya</taxon>
        <taxon>Ascomycota</taxon>
        <taxon>Pezizomycotina</taxon>
        <taxon>Dothideomycetes</taxon>
        <taxon>Pleosporomycetidae</taxon>
        <taxon>Pleosporales</taxon>
        <taxon>Massarineae</taxon>
        <taxon>Trematosphaeriaceae</taxon>
        <taxon>Trematosphaeria</taxon>
    </lineage>
</organism>
<dbReference type="PANTHER" id="PTHR35179">
    <property type="entry name" value="PROTEIN CBG02620"/>
    <property type="match status" value="1"/>
</dbReference>
<dbReference type="Proteomes" id="UP000800094">
    <property type="component" value="Unassembled WGS sequence"/>
</dbReference>
<keyword evidence="2" id="KW-0812">Transmembrane</keyword>
<sequence>MTKEYKPNADFTPWGPFVPANFKNEPITTTDIIIAAVVWAITLINVLWAAYSCYQQARSSRSPLRSVYVWLIYLELLANVVMGLECFLHILKIIRPSFFFYMSILFCWCIQVQLLLQIIINRIRIIVTDRRRSKMIMIGTAAIVTAINVSVFCIWIPARLQINKRYELINNVWDRIEKVIYLIIDASLNWYFLKVVKENLINNGLQKYNKLLRFNQRIIAVSLLMDVMIIAAMSIPNSFVYIQFHPLAYTVKLNIEMAMANLIKRIAISSSRKTGNAALAEEFASDDLSTSGAKSSGHTRKHTRRSSLIELSSNVFATKSFHDPQGRTVSFAPTGNQIKVTQDLYVRSEPNPEYARRDMDGPMGMGELKAGQGTVIKSKSMDDITEGGESVKSEYGQGKGDSDDEQALVIQGGSKGWGRLKG</sequence>
<evidence type="ECO:0000313" key="4">
    <source>
        <dbReference type="Proteomes" id="UP000800094"/>
    </source>
</evidence>
<feature type="region of interest" description="Disordered" evidence="1">
    <location>
        <begin position="375"/>
        <end position="422"/>
    </location>
</feature>
<reference evidence="3" key="1">
    <citation type="journal article" date="2020" name="Stud. Mycol.">
        <title>101 Dothideomycetes genomes: a test case for predicting lifestyles and emergence of pathogens.</title>
        <authorList>
            <person name="Haridas S."/>
            <person name="Albert R."/>
            <person name="Binder M."/>
            <person name="Bloem J."/>
            <person name="Labutti K."/>
            <person name="Salamov A."/>
            <person name="Andreopoulos B."/>
            <person name="Baker S."/>
            <person name="Barry K."/>
            <person name="Bills G."/>
            <person name="Bluhm B."/>
            <person name="Cannon C."/>
            <person name="Castanera R."/>
            <person name="Culley D."/>
            <person name="Daum C."/>
            <person name="Ezra D."/>
            <person name="Gonzalez J."/>
            <person name="Henrissat B."/>
            <person name="Kuo A."/>
            <person name="Liang C."/>
            <person name="Lipzen A."/>
            <person name="Lutzoni F."/>
            <person name="Magnuson J."/>
            <person name="Mondo S."/>
            <person name="Nolan M."/>
            <person name="Ohm R."/>
            <person name="Pangilinan J."/>
            <person name="Park H.-J."/>
            <person name="Ramirez L."/>
            <person name="Alfaro M."/>
            <person name="Sun H."/>
            <person name="Tritt A."/>
            <person name="Yoshinaga Y."/>
            <person name="Zwiers L.-H."/>
            <person name="Turgeon B."/>
            <person name="Goodwin S."/>
            <person name="Spatafora J."/>
            <person name="Crous P."/>
            <person name="Grigoriev I."/>
        </authorList>
    </citation>
    <scope>NUCLEOTIDE SEQUENCE</scope>
    <source>
        <strain evidence="3">CBS 122368</strain>
    </source>
</reference>
<dbReference type="EMBL" id="ML987195">
    <property type="protein sequence ID" value="KAF2249579.1"/>
    <property type="molecule type" value="Genomic_DNA"/>
</dbReference>
<keyword evidence="2" id="KW-1133">Transmembrane helix</keyword>
<accession>A0A6A6IH90</accession>
<evidence type="ECO:0000256" key="2">
    <source>
        <dbReference type="SAM" id="Phobius"/>
    </source>
</evidence>
<dbReference type="PANTHER" id="PTHR35179:SF1">
    <property type="entry name" value="INTEGRAL MEMBRANE PROTEIN"/>
    <property type="match status" value="1"/>
</dbReference>
<proteinExistence type="predicted"/>
<feature type="transmembrane region" description="Helical" evidence="2">
    <location>
        <begin position="217"/>
        <end position="235"/>
    </location>
</feature>
<evidence type="ECO:0008006" key="5">
    <source>
        <dbReference type="Google" id="ProtNLM"/>
    </source>
</evidence>
<feature type="transmembrane region" description="Helical" evidence="2">
    <location>
        <begin position="32"/>
        <end position="54"/>
    </location>
</feature>
<dbReference type="GeneID" id="54586707"/>
<dbReference type="RefSeq" id="XP_033684583.1">
    <property type="nucleotide sequence ID" value="XM_033833377.1"/>
</dbReference>
<dbReference type="AlphaFoldDB" id="A0A6A6IH90"/>
<evidence type="ECO:0000256" key="1">
    <source>
        <dbReference type="SAM" id="MobiDB-lite"/>
    </source>
</evidence>
<name>A0A6A6IH90_9PLEO</name>
<dbReference type="OrthoDB" id="3205825at2759"/>
<keyword evidence="4" id="KW-1185">Reference proteome</keyword>
<feature type="transmembrane region" description="Helical" evidence="2">
    <location>
        <begin position="66"/>
        <end position="91"/>
    </location>
</feature>
<keyword evidence="2" id="KW-0472">Membrane</keyword>
<gene>
    <name evidence="3" type="ORF">BU26DRAFT_565214</name>
</gene>
<feature type="transmembrane region" description="Helical" evidence="2">
    <location>
        <begin position="136"/>
        <end position="158"/>
    </location>
</feature>
<evidence type="ECO:0000313" key="3">
    <source>
        <dbReference type="EMBL" id="KAF2249579.1"/>
    </source>
</evidence>